<comment type="caution">
    <text evidence="1">The sequence shown here is derived from an EMBL/GenBank/DDBJ whole genome shotgun (WGS) entry which is preliminary data.</text>
</comment>
<evidence type="ECO:0000313" key="2">
    <source>
        <dbReference type="Proteomes" id="UP000789901"/>
    </source>
</evidence>
<sequence length="83" mass="9812">SLSEQIYNAFQNPDPNIHSFFEYTTQNIPEEYFKMEACYEHGIGCMQNLLEQEVYLTKKKSSKKRAAKYLVKDTIVTLNQRKK</sequence>
<gene>
    <name evidence="1" type="ORF">GMARGA_LOCUS40213</name>
</gene>
<proteinExistence type="predicted"/>
<organism evidence="1 2">
    <name type="scientific">Gigaspora margarita</name>
    <dbReference type="NCBI Taxonomy" id="4874"/>
    <lineage>
        <taxon>Eukaryota</taxon>
        <taxon>Fungi</taxon>
        <taxon>Fungi incertae sedis</taxon>
        <taxon>Mucoromycota</taxon>
        <taxon>Glomeromycotina</taxon>
        <taxon>Glomeromycetes</taxon>
        <taxon>Diversisporales</taxon>
        <taxon>Gigasporaceae</taxon>
        <taxon>Gigaspora</taxon>
    </lineage>
</organism>
<feature type="non-terminal residue" evidence="1">
    <location>
        <position position="1"/>
    </location>
</feature>
<evidence type="ECO:0000313" key="1">
    <source>
        <dbReference type="EMBL" id="CAG8850448.1"/>
    </source>
</evidence>
<protein>
    <submittedName>
        <fullName evidence="1">37468_t:CDS:1</fullName>
    </submittedName>
</protein>
<feature type="non-terminal residue" evidence="1">
    <location>
        <position position="83"/>
    </location>
</feature>
<dbReference type="EMBL" id="CAJVQB010101154">
    <property type="protein sequence ID" value="CAG8850448.1"/>
    <property type="molecule type" value="Genomic_DNA"/>
</dbReference>
<dbReference type="Proteomes" id="UP000789901">
    <property type="component" value="Unassembled WGS sequence"/>
</dbReference>
<keyword evidence="2" id="KW-1185">Reference proteome</keyword>
<reference evidence="1 2" key="1">
    <citation type="submission" date="2021-06" db="EMBL/GenBank/DDBJ databases">
        <authorList>
            <person name="Kallberg Y."/>
            <person name="Tangrot J."/>
            <person name="Rosling A."/>
        </authorList>
    </citation>
    <scope>NUCLEOTIDE SEQUENCE [LARGE SCALE GENOMIC DNA]</scope>
    <source>
        <strain evidence="1 2">120-4 pot B 10/14</strain>
    </source>
</reference>
<accession>A0ABN7X8F3</accession>
<name>A0ABN7X8F3_GIGMA</name>